<reference evidence="3" key="1">
    <citation type="submission" date="2023-07" db="EMBL/GenBank/DDBJ databases">
        <authorList>
            <person name="Yue Y."/>
        </authorList>
    </citation>
    <scope>NUCLEOTIDE SEQUENCE [LARGE SCALE GENOMIC DNA]</scope>
    <source>
        <strain evidence="3">D23</strain>
    </source>
</reference>
<keyword evidence="1" id="KW-0732">Signal</keyword>
<feature type="signal peptide" evidence="1">
    <location>
        <begin position="1"/>
        <end position="22"/>
    </location>
</feature>
<dbReference type="Pfam" id="PF20113">
    <property type="entry name" value="DUF6503"/>
    <property type="match status" value="1"/>
</dbReference>
<dbReference type="Proteomes" id="UP001198901">
    <property type="component" value="Unassembled WGS sequence"/>
</dbReference>
<gene>
    <name evidence="2" type="ORF">LBU54_10935</name>
</gene>
<evidence type="ECO:0000256" key="1">
    <source>
        <dbReference type="SAM" id="SignalP"/>
    </source>
</evidence>
<accession>A0ABS7XSU3</accession>
<dbReference type="EMBL" id="JAIUJR010000007">
    <property type="protein sequence ID" value="MCA0133099.1"/>
    <property type="molecule type" value="Genomic_DNA"/>
</dbReference>
<proteinExistence type="predicted"/>
<evidence type="ECO:0000313" key="3">
    <source>
        <dbReference type="Proteomes" id="UP001198901"/>
    </source>
</evidence>
<dbReference type="RefSeq" id="WP_224529347.1">
    <property type="nucleotide sequence ID" value="NZ_JAIUJR010000007.1"/>
</dbReference>
<sequence>MKHTIYLLLLLLLFFCCFSCSSNVKNEVFTAQEIIDKAIEESGGSNFNKSNIRFDFRDKSYFAKRDKGKFLLGRSFVQDSNSITDYFTNSEFQRLVDNRSVEVADSLISKYKTSINSVHYFAKLPHGLNDPSVNKVLIGEETIKGETYFKIRVTFNEVGGGEDFDDVFFYWINKKNWKTEYLAYSYNEDDGKGMRFREAYNERYIKGIRFLDYNNYRPKDSTIKLIDLGKNFEKNKLNFLSKIELKNIEVDLF</sequence>
<evidence type="ECO:0000313" key="2">
    <source>
        <dbReference type="EMBL" id="MCA0133099.1"/>
    </source>
</evidence>
<protein>
    <submittedName>
        <fullName evidence="2">Deoxyribose-phosphate aldolase</fullName>
    </submittedName>
</protein>
<feature type="chain" id="PRO_5046507136" evidence="1">
    <location>
        <begin position="23"/>
        <end position="253"/>
    </location>
</feature>
<organism evidence="2 3">
    <name type="scientific">Winogradskyella alexanderae</name>
    <dbReference type="NCBI Taxonomy" id="2877123"/>
    <lineage>
        <taxon>Bacteria</taxon>
        <taxon>Pseudomonadati</taxon>
        <taxon>Bacteroidota</taxon>
        <taxon>Flavobacteriia</taxon>
        <taxon>Flavobacteriales</taxon>
        <taxon>Flavobacteriaceae</taxon>
        <taxon>Winogradskyella</taxon>
    </lineage>
</organism>
<name>A0ABS7XSU3_9FLAO</name>
<dbReference type="InterPro" id="IPR045444">
    <property type="entry name" value="DUF6503"/>
</dbReference>
<keyword evidence="3" id="KW-1185">Reference proteome</keyword>
<comment type="caution">
    <text evidence="2">The sequence shown here is derived from an EMBL/GenBank/DDBJ whole genome shotgun (WGS) entry which is preliminary data.</text>
</comment>